<evidence type="ECO:0000313" key="2">
    <source>
        <dbReference type="EMBL" id="GGA29104.1"/>
    </source>
</evidence>
<sequence length="94" mass="10846">MRLHDSFVVHDGIRAKAYKPGSSKFYIDTRSGASYYRKGDQWHHLIRVIDRENDRYVETIRVLSTGELIRHVEEPLSEHFGHGGGKNQGRANKP</sequence>
<feature type="region of interest" description="Disordered" evidence="1">
    <location>
        <begin position="74"/>
        <end position="94"/>
    </location>
</feature>
<dbReference type="Proteomes" id="UP000620046">
    <property type="component" value="Unassembled WGS sequence"/>
</dbReference>
<gene>
    <name evidence="2" type="ORF">GCM10010981_17440</name>
</gene>
<dbReference type="EMBL" id="BMJA01000001">
    <property type="protein sequence ID" value="GGA29104.1"/>
    <property type="molecule type" value="Genomic_DNA"/>
</dbReference>
<evidence type="ECO:0000256" key="1">
    <source>
        <dbReference type="SAM" id="MobiDB-lite"/>
    </source>
</evidence>
<dbReference type="RefSeq" id="WP_188793824.1">
    <property type="nucleotide sequence ID" value="NZ_BMJA01000001.1"/>
</dbReference>
<organism evidence="2 3">
    <name type="scientific">Dyella nitratireducens</name>
    <dbReference type="NCBI Taxonomy" id="1849580"/>
    <lineage>
        <taxon>Bacteria</taxon>
        <taxon>Pseudomonadati</taxon>
        <taxon>Pseudomonadota</taxon>
        <taxon>Gammaproteobacteria</taxon>
        <taxon>Lysobacterales</taxon>
        <taxon>Rhodanobacteraceae</taxon>
        <taxon>Dyella</taxon>
    </lineage>
</organism>
<proteinExistence type="predicted"/>
<name>A0ABQ1FSB7_9GAMM</name>
<reference evidence="3" key="1">
    <citation type="journal article" date="2019" name="Int. J. Syst. Evol. Microbiol.">
        <title>The Global Catalogue of Microorganisms (GCM) 10K type strain sequencing project: providing services to taxonomists for standard genome sequencing and annotation.</title>
        <authorList>
            <consortium name="The Broad Institute Genomics Platform"/>
            <consortium name="The Broad Institute Genome Sequencing Center for Infectious Disease"/>
            <person name="Wu L."/>
            <person name="Ma J."/>
        </authorList>
    </citation>
    <scope>NUCLEOTIDE SEQUENCE [LARGE SCALE GENOMIC DNA]</scope>
    <source>
        <strain evidence="3">CGMCC 1.15439</strain>
    </source>
</reference>
<protein>
    <submittedName>
        <fullName evidence="2">Uncharacterized protein</fullName>
    </submittedName>
</protein>
<keyword evidence="3" id="KW-1185">Reference proteome</keyword>
<accession>A0ABQ1FSB7</accession>
<comment type="caution">
    <text evidence="2">The sequence shown here is derived from an EMBL/GenBank/DDBJ whole genome shotgun (WGS) entry which is preliminary data.</text>
</comment>
<evidence type="ECO:0000313" key="3">
    <source>
        <dbReference type="Proteomes" id="UP000620046"/>
    </source>
</evidence>